<name>A0A9D2JLZ6_9FIRM</name>
<dbReference type="InterPro" id="IPR014578">
    <property type="entry name" value="Pesterase_CT488"/>
</dbReference>
<reference evidence="2" key="2">
    <citation type="submission" date="2021-04" db="EMBL/GenBank/DDBJ databases">
        <authorList>
            <person name="Gilroy R."/>
        </authorList>
    </citation>
    <scope>NUCLEOTIDE SEQUENCE</scope>
    <source>
        <strain evidence="2">ChiBcec16-3735</strain>
    </source>
</reference>
<sequence>MALFALGDTHLSLGGAKPMDVFPGWSGYVEKLEASWRRLVKPEDTVVLAGDISWSMRLADTRKDFAFLNGLPGRKLIMKGNHDYWWSTANKMNEFFRAEGFDTLRLLHNNSYTVEGYALCGTRGWLFDADEPHDEKVMNREIGRLRLSLDAAEPGREKLVFLHYPPVYTGADAPEIVAVLKEYGVRRCFYAHLHGKAIRFAVQGEVDGIRYKLVSADGLHFCPYKIT</sequence>
<dbReference type="InterPro" id="IPR051158">
    <property type="entry name" value="Metallophosphoesterase_sf"/>
</dbReference>
<dbReference type="PANTHER" id="PTHR31302:SF22">
    <property type="entry name" value="PHOSPHOESTERASE"/>
    <property type="match status" value="1"/>
</dbReference>
<dbReference type="InterPro" id="IPR004843">
    <property type="entry name" value="Calcineurin-like_PHP"/>
</dbReference>
<feature type="domain" description="Calcineurin-like phosphoesterase" evidence="1">
    <location>
        <begin position="4"/>
        <end position="195"/>
    </location>
</feature>
<dbReference type="Proteomes" id="UP000824065">
    <property type="component" value="Unassembled WGS sequence"/>
</dbReference>
<protein>
    <submittedName>
        <fullName evidence="2">Metallophosphoesterase</fullName>
    </submittedName>
</protein>
<dbReference type="Gene3D" id="3.60.21.10">
    <property type="match status" value="1"/>
</dbReference>
<gene>
    <name evidence="2" type="ORF">H9725_07020</name>
</gene>
<dbReference type="EMBL" id="DXBJ01000049">
    <property type="protein sequence ID" value="HIZ58316.1"/>
    <property type="molecule type" value="Genomic_DNA"/>
</dbReference>
<dbReference type="PANTHER" id="PTHR31302">
    <property type="entry name" value="TRANSMEMBRANE PROTEIN WITH METALLOPHOSPHOESTERASE DOMAIN-RELATED"/>
    <property type="match status" value="1"/>
</dbReference>
<dbReference type="Pfam" id="PF00149">
    <property type="entry name" value="Metallophos"/>
    <property type="match status" value="1"/>
</dbReference>
<dbReference type="SUPFAM" id="SSF56300">
    <property type="entry name" value="Metallo-dependent phosphatases"/>
    <property type="match status" value="1"/>
</dbReference>
<accession>A0A9D2JLZ6</accession>
<dbReference type="InterPro" id="IPR029052">
    <property type="entry name" value="Metallo-depent_PP-like"/>
</dbReference>
<reference evidence="2" key="1">
    <citation type="journal article" date="2021" name="PeerJ">
        <title>Extensive microbial diversity within the chicken gut microbiome revealed by metagenomics and culture.</title>
        <authorList>
            <person name="Gilroy R."/>
            <person name="Ravi A."/>
            <person name="Getino M."/>
            <person name="Pursley I."/>
            <person name="Horton D.L."/>
            <person name="Alikhan N.F."/>
            <person name="Baker D."/>
            <person name="Gharbi K."/>
            <person name="Hall N."/>
            <person name="Watson M."/>
            <person name="Adriaenssens E.M."/>
            <person name="Foster-Nyarko E."/>
            <person name="Jarju S."/>
            <person name="Secka A."/>
            <person name="Antonio M."/>
            <person name="Oren A."/>
            <person name="Chaudhuri R.R."/>
            <person name="La Ragione R."/>
            <person name="Hildebrand F."/>
            <person name="Pallen M.J."/>
        </authorList>
    </citation>
    <scope>NUCLEOTIDE SEQUENCE</scope>
    <source>
        <strain evidence="2">ChiBcec16-3735</strain>
    </source>
</reference>
<dbReference type="AlphaFoldDB" id="A0A9D2JLZ6"/>
<proteinExistence type="predicted"/>
<comment type="caution">
    <text evidence="2">The sequence shown here is derived from an EMBL/GenBank/DDBJ whole genome shotgun (WGS) entry which is preliminary data.</text>
</comment>
<evidence type="ECO:0000259" key="1">
    <source>
        <dbReference type="Pfam" id="PF00149"/>
    </source>
</evidence>
<dbReference type="GO" id="GO:0016787">
    <property type="term" value="F:hydrolase activity"/>
    <property type="evidence" value="ECO:0007669"/>
    <property type="project" value="InterPro"/>
</dbReference>
<organism evidence="2 3">
    <name type="scientific">Candidatus Faecalibacterium gallistercoris</name>
    <dbReference type="NCBI Taxonomy" id="2838579"/>
    <lineage>
        <taxon>Bacteria</taxon>
        <taxon>Bacillati</taxon>
        <taxon>Bacillota</taxon>
        <taxon>Clostridia</taxon>
        <taxon>Eubacteriales</taxon>
        <taxon>Oscillospiraceae</taxon>
        <taxon>Faecalibacterium</taxon>
    </lineage>
</organism>
<evidence type="ECO:0000313" key="3">
    <source>
        <dbReference type="Proteomes" id="UP000824065"/>
    </source>
</evidence>
<dbReference type="PIRSF" id="PIRSF033094">
    <property type="entry name" value="Pesterase_CT488"/>
    <property type="match status" value="1"/>
</dbReference>
<evidence type="ECO:0000313" key="2">
    <source>
        <dbReference type="EMBL" id="HIZ58316.1"/>
    </source>
</evidence>